<proteinExistence type="predicted"/>
<name>A0A2G9U3Y2_TELCI</name>
<evidence type="ECO:0000313" key="2">
    <source>
        <dbReference type="EMBL" id="PIO64894.1"/>
    </source>
</evidence>
<feature type="non-terminal residue" evidence="2">
    <location>
        <position position="64"/>
    </location>
</feature>
<sequence>MSPPSSKEDVSAESDKDDQSDKNFPHTLDIRDPKQKALYKLYRPEIITPKLRGVELLSMPWYNK</sequence>
<organism evidence="2 3">
    <name type="scientific">Teladorsagia circumcincta</name>
    <name type="common">Brown stomach worm</name>
    <name type="synonym">Ostertagia circumcincta</name>
    <dbReference type="NCBI Taxonomy" id="45464"/>
    <lineage>
        <taxon>Eukaryota</taxon>
        <taxon>Metazoa</taxon>
        <taxon>Ecdysozoa</taxon>
        <taxon>Nematoda</taxon>
        <taxon>Chromadorea</taxon>
        <taxon>Rhabditida</taxon>
        <taxon>Rhabditina</taxon>
        <taxon>Rhabditomorpha</taxon>
        <taxon>Strongyloidea</taxon>
        <taxon>Trichostrongylidae</taxon>
        <taxon>Teladorsagia</taxon>
    </lineage>
</organism>
<dbReference type="Proteomes" id="UP000230423">
    <property type="component" value="Unassembled WGS sequence"/>
</dbReference>
<evidence type="ECO:0000313" key="3">
    <source>
        <dbReference type="Proteomes" id="UP000230423"/>
    </source>
</evidence>
<accession>A0A2G9U3Y2</accession>
<dbReference type="OrthoDB" id="5863317at2759"/>
<protein>
    <submittedName>
        <fullName evidence="2">Uncharacterized protein</fullName>
    </submittedName>
</protein>
<feature type="region of interest" description="Disordered" evidence="1">
    <location>
        <begin position="1"/>
        <end position="29"/>
    </location>
</feature>
<dbReference type="Gene3D" id="6.20.310.10">
    <property type="match status" value="1"/>
</dbReference>
<evidence type="ECO:0000256" key="1">
    <source>
        <dbReference type="SAM" id="MobiDB-lite"/>
    </source>
</evidence>
<keyword evidence="3" id="KW-1185">Reference proteome</keyword>
<dbReference type="AlphaFoldDB" id="A0A2G9U3Y2"/>
<reference evidence="2 3" key="1">
    <citation type="submission" date="2015-09" db="EMBL/GenBank/DDBJ databases">
        <title>Draft genome of the parasitic nematode Teladorsagia circumcincta isolate WARC Sus (inbred).</title>
        <authorList>
            <person name="Mitreva M."/>
        </authorList>
    </citation>
    <scope>NUCLEOTIDE SEQUENCE [LARGE SCALE GENOMIC DNA]</scope>
    <source>
        <strain evidence="2 3">S</strain>
    </source>
</reference>
<gene>
    <name evidence="2" type="ORF">TELCIR_13461</name>
</gene>
<dbReference type="EMBL" id="KZ349481">
    <property type="protein sequence ID" value="PIO64894.1"/>
    <property type="molecule type" value="Genomic_DNA"/>
</dbReference>